<dbReference type="SUPFAM" id="SSF56726">
    <property type="entry name" value="DNA topoisomerase IV, alpha subunit"/>
    <property type="match status" value="1"/>
</dbReference>
<evidence type="ECO:0000256" key="5">
    <source>
        <dbReference type="ARBA" id="ARBA00022723"/>
    </source>
</evidence>
<dbReference type="GO" id="GO:0007130">
    <property type="term" value="P:synaptonemal complex assembly"/>
    <property type="evidence" value="ECO:0007669"/>
    <property type="project" value="EnsemblFungi"/>
</dbReference>
<feature type="active site" description="O-(5'-phospho-DNA)-tyrosine intermediate" evidence="10">
    <location>
        <position position="118"/>
    </location>
</feature>
<keyword evidence="9 10" id="KW-0413">Isomerase</keyword>
<gene>
    <name evidence="13" type="ORF">Kpol_206p4</name>
</gene>
<name>A7TTH3_VANPO</name>
<evidence type="ECO:0000256" key="1">
    <source>
        <dbReference type="ARBA" id="ARBA00000185"/>
    </source>
</evidence>
<evidence type="ECO:0000313" key="14">
    <source>
        <dbReference type="Proteomes" id="UP000000267"/>
    </source>
</evidence>
<dbReference type="HOGENOM" id="CLU_037229_2_1_1"/>
<dbReference type="PROSITE" id="PS52041">
    <property type="entry name" value="TOPO_IIB"/>
    <property type="match status" value="1"/>
</dbReference>
<comment type="cofactor">
    <cofactor evidence="2">
        <name>Mg(2+)</name>
        <dbReference type="ChEBI" id="CHEBI:18420"/>
    </cofactor>
</comment>
<dbReference type="GO" id="GO:0005524">
    <property type="term" value="F:ATP binding"/>
    <property type="evidence" value="ECO:0007669"/>
    <property type="project" value="InterPro"/>
</dbReference>
<dbReference type="GO" id="GO:0000706">
    <property type="term" value="P:meiotic DNA double-strand break processing"/>
    <property type="evidence" value="ECO:0007669"/>
    <property type="project" value="TreeGrafter"/>
</dbReference>
<evidence type="ECO:0000313" key="13">
    <source>
        <dbReference type="EMBL" id="EDO14436.1"/>
    </source>
</evidence>
<dbReference type="EC" id="5.6.2.2" evidence="4"/>
<keyword evidence="8 10" id="KW-0238">DNA-binding</keyword>
<dbReference type="EMBL" id="DS480571">
    <property type="protein sequence ID" value="EDO14436.1"/>
    <property type="molecule type" value="Genomic_DNA"/>
</dbReference>
<keyword evidence="7 10" id="KW-0799">Topoisomerase</keyword>
<dbReference type="InterPro" id="IPR013049">
    <property type="entry name" value="Spo11/TopoVI_A_N"/>
</dbReference>
<accession>A7TTH3</accession>
<dbReference type="PRINTS" id="PR01550">
    <property type="entry name" value="TOP6AFAMILY"/>
</dbReference>
<dbReference type="STRING" id="436907.A7TTH3"/>
<dbReference type="InterPro" id="IPR002815">
    <property type="entry name" value="Spo11/TopoVI_A"/>
</dbReference>
<dbReference type="KEGG" id="vpo:Kpol_206p4"/>
<dbReference type="RefSeq" id="XP_001642294.1">
    <property type="nucleotide sequence ID" value="XM_001642244.1"/>
</dbReference>
<keyword evidence="5" id="KW-0479">Metal-binding</keyword>
<dbReference type="InterPro" id="IPR034136">
    <property type="entry name" value="TOPRIM_Topo6A/Spo11"/>
</dbReference>
<dbReference type="AlphaFoldDB" id="A7TTH3"/>
<proteinExistence type="inferred from homology"/>
<dbReference type="eggNOG" id="KOG2795">
    <property type="taxonomic scope" value="Eukaryota"/>
</dbReference>
<feature type="domain" description="Topoisomerase 6 subunit A/Spo11 TOPRIM" evidence="12">
    <location>
        <begin position="205"/>
        <end position="367"/>
    </location>
</feature>
<dbReference type="CDD" id="cd00223">
    <property type="entry name" value="TOPRIM_TopoIIB_SPO"/>
    <property type="match status" value="1"/>
</dbReference>
<dbReference type="PANTHER" id="PTHR10848">
    <property type="entry name" value="MEIOTIC RECOMBINATION PROTEIN SPO11"/>
    <property type="match status" value="1"/>
</dbReference>
<evidence type="ECO:0000256" key="9">
    <source>
        <dbReference type="ARBA" id="ARBA00023235"/>
    </source>
</evidence>
<dbReference type="OrthoDB" id="5377392at2759"/>
<feature type="domain" description="Spo11/DNA topoisomerase VI subunit A N-terminal" evidence="11">
    <location>
        <begin position="90"/>
        <end position="151"/>
    </location>
</feature>
<dbReference type="InParanoid" id="A7TTH3"/>
<organism evidence="14">
    <name type="scientific">Vanderwaltozyma polyspora (strain ATCC 22028 / DSM 70294 / BCRC 21397 / CBS 2163 / NBRC 10782 / NRRL Y-8283 / UCD 57-17)</name>
    <name type="common">Kluyveromyces polysporus</name>
    <dbReference type="NCBI Taxonomy" id="436907"/>
    <lineage>
        <taxon>Eukaryota</taxon>
        <taxon>Fungi</taxon>
        <taxon>Dikarya</taxon>
        <taxon>Ascomycota</taxon>
        <taxon>Saccharomycotina</taxon>
        <taxon>Saccharomycetes</taxon>
        <taxon>Saccharomycetales</taxon>
        <taxon>Saccharomycetaceae</taxon>
        <taxon>Vanderwaltozyma</taxon>
    </lineage>
</organism>
<dbReference type="OMA" id="YICTMAN"/>
<dbReference type="Gene3D" id="3.40.1360.10">
    <property type="match status" value="1"/>
</dbReference>
<protein>
    <recommendedName>
        <fullName evidence="4">DNA topoisomerase (ATP-hydrolyzing)</fullName>
        <ecNumber evidence="4">5.6.2.2</ecNumber>
    </recommendedName>
</protein>
<evidence type="ECO:0000259" key="12">
    <source>
        <dbReference type="Pfam" id="PF21180"/>
    </source>
</evidence>
<evidence type="ECO:0000256" key="7">
    <source>
        <dbReference type="ARBA" id="ARBA00023029"/>
    </source>
</evidence>
<evidence type="ECO:0000259" key="11">
    <source>
        <dbReference type="Pfam" id="PF04406"/>
    </source>
</evidence>
<dbReference type="GO" id="GO:0003918">
    <property type="term" value="F:DNA topoisomerase type II (double strand cut, ATP-hydrolyzing) activity"/>
    <property type="evidence" value="ECO:0007669"/>
    <property type="project" value="UniProtKB-UniRule"/>
</dbReference>
<dbReference type="GO" id="GO:0003682">
    <property type="term" value="F:chromatin binding"/>
    <property type="evidence" value="ECO:0007669"/>
    <property type="project" value="EnsemblFungi"/>
</dbReference>
<dbReference type="InterPro" id="IPR036078">
    <property type="entry name" value="Spo11/TopoVI_A_sf"/>
</dbReference>
<comment type="similarity">
    <text evidence="3 10">Belongs to the TOP6A family.</text>
</comment>
<evidence type="ECO:0000256" key="4">
    <source>
        <dbReference type="ARBA" id="ARBA00012895"/>
    </source>
</evidence>
<dbReference type="GO" id="GO:0000794">
    <property type="term" value="C:condensed nuclear chromosome"/>
    <property type="evidence" value="ECO:0007669"/>
    <property type="project" value="EnsemblFungi"/>
</dbReference>
<sequence length="374" mass="42844">MVSTLAQLMQNAESKEELITKLEPQLRIVHMSKDADNDIKSHVKSMLGLMTNCVEQHHQGIEVVCKNPKGTSTKVKFPYESMKGDQQITKISILLTLLKTVHNKLCSREVSTIRDVYYGNTELFKSQSKVVQWFGVLQHSMGLKSRDVFNVVPAQKGLCFSPVNLYFTRATADNDVVANKAGLIPYISQDSRLFWKEDISQIRKIIVIEKEAVFNKLTINPNDIQHCILVTGKGYPDFLTRLFLNKLQKLTHSSDIDWEVYTDADPHGVHISLKYLNNEEEQYNCQKLAFKGAFISRLVNQTLDDTNKLGQILDLKPRDISLATKLIQQLSTETETEPTNQTRNKTFKTELQRQLFYFKKAEMNSLSIDFYINS</sequence>
<dbReference type="GO" id="GO:0042138">
    <property type="term" value="P:meiotic DNA double-strand break formation"/>
    <property type="evidence" value="ECO:0007669"/>
    <property type="project" value="EnsemblFungi"/>
</dbReference>
<dbReference type="GeneID" id="5542429"/>
<dbReference type="Pfam" id="PF04406">
    <property type="entry name" value="TP6A_N"/>
    <property type="match status" value="1"/>
</dbReference>
<dbReference type="GO" id="GO:0035861">
    <property type="term" value="C:site of double-strand break"/>
    <property type="evidence" value="ECO:0007669"/>
    <property type="project" value="EnsemblFungi"/>
</dbReference>
<reference evidence="13 14" key="1">
    <citation type="journal article" date="2007" name="Proc. Natl. Acad. Sci. U.S.A.">
        <title>Independent sorting-out of thousands of duplicated gene pairs in two yeast species descended from a whole-genome duplication.</title>
        <authorList>
            <person name="Scannell D.R."/>
            <person name="Frank A.C."/>
            <person name="Conant G.C."/>
            <person name="Byrne K.P."/>
            <person name="Woolfit M."/>
            <person name="Wolfe K.H."/>
        </authorList>
    </citation>
    <scope>NUCLEOTIDE SEQUENCE [LARGE SCALE GENOMIC DNA]</scope>
    <source>
        <strain evidence="14">ATCC 22028 / DSM 70294 / BCRC 21397 / CBS 2163 / NBRC 10782 / NRRL Y-8283 / UCD 57-17</strain>
    </source>
</reference>
<dbReference type="GO" id="GO:0045027">
    <property type="term" value="F:DNA end binding"/>
    <property type="evidence" value="ECO:0007669"/>
    <property type="project" value="EnsemblFungi"/>
</dbReference>
<dbReference type="FunCoup" id="A7TTH3">
    <property type="interactions" value="859"/>
</dbReference>
<dbReference type="Proteomes" id="UP000000267">
    <property type="component" value="Unassembled WGS sequence"/>
</dbReference>
<evidence type="ECO:0000256" key="6">
    <source>
        <dbReference type="ARBA" id="ARBA00022842"/>
    </source>
</evidence>
<dbReference type="GO" id="GO:0046872">
    <property type="term" value="F:metal ion binding"/>
    <property type="evidence" value="ECO:0007669"/>
    <property type="project" value="UniProtKB-KW"/>
</dbReference>
<dbReference type="PhylomeDB" id="A7TTH3"/>
<evidence type="ECO:0000256" key="2">
    <source>
        <dbReference type="ARBA" id="ARBA00001946"/>
    </source>
</evidence>
<dbReference type="PANTHER" id="PTHR10848:SF0">
    <property type="entry name" value="MEIOTIC RECOMBINATION PROTEIN SPO11"/>
    <property type="match status" value="1"/>
</dbReference>
<keyword evidence="14" id="KW-1185">Reference proteome</keyword>
<evidence type="ECO:0000256" key="8">
    <source>
        <dbReference type="ARBA" id="ARBA00023125"/>
    </source>
</evidence>
<evidence type="ECO:0000256" key="3">
    <source>
        <dbReference type="ARBA" id="ARBA00006559"/>
    </source>
</evidence>
<keyword evidence="6" id="KW-0460">Magnesium</keyword>
<evidence type="ECO:0000256" key="10">
    <source>
        <dbReference type="PROSITE-ProRule" id="PRU01385"/>
    </source>
</evidence>
<comment type="catalytic activity">
    <reaction evidence="1 10">
        <text>ATP-dependent breakage, passage and rejoining of double-stranded DNA.</text>
        <dbReference type="EC" id="5.6.2.2"/>
    </reaction>
</comment>
<dbReference type="Pfam" id="PF21180">
    <property type="entry name" value="TOP6A-Spo11_Toprim"/>
    <property type="match status" value="1"/>
</dbReference>
<dbReference type="GO" id="GO:0007131">
    <property type="term" value="P:reciprocal meiotic recombination"/>
    <property type="evidence" value="ECO:0007669"/>
    <property type="project" value="TreeGrafter"/>
</dbReference>